<protein>
    <submittedName>
        <fullName evidence="13">MKIAA4190 protein</fullName>
    </submittedName>
</protein>
<keyword evidence="2" id="KW-0479">Metal-binding</keyword>
<keyword evidence="6" id="KW-0805">Transcription regulation</keyword>
<dbReference type="PANTHER" id="PTHR24404:SF114">
    <property type="entry name" value="KLUMPFUSS, ISOFORM B-RELATED"/>
    <property type="match status" value="1"/>
</dbReference>
<feature type="domain" description="C2H2-type" evidence="12">
    <location>
        <begin position="96"/>
        <end position="123"/>
    </location>
</feature>
<evidence type="ECO:0000256" key="7">
    <source>
        <dbReference type="ARBA" id="ARBA00023125"/>
    </source>
</evidence>
<dbReference type="Gene3D" id="3.30.160.60">
    <property type="entry name" value="Classic Zinc Finger"/>
    <property type="match status" value="2"/>
</dbReference>
<proteinExistence type="evidence at transcript level"/>
<dbReference type="PROSITE" id="PS00028">
    <property type="entry name" value="ZINC_FINGER_C2H2_1"/>
    <property type="match status" value="1"/>
</dbReference>
<dbReference type="SMART" id="SM00355">
    <property type="entry name" value="ZnF_C2H2"/>
    <property type="match status" value="2"/>
</dbReference>
<keyword evidence="3" id="KW-0677">Repeat</keyword>
<accession>Q5DTI5</accession>
<dbReference type="EMBL" id="AK220535">
    <property type="protein sequence ID" value="BAD90313.1"/>
    <property type="molecule type" value="mRNA"/>
</dbReference>
<reference evidence="13" key="1">
    <citation type="submission" date="2005-02" db="EMBL/GenBank/DDBJ databases">
        <title>Prediction of the Coding Sequences of Mouse Homologues of KIAA Gene. The Complete Nucleotide Sequences of Mouse KIAA-homologous cDNAs Identified by Screening of Terminal sequences of cDNA Clones Randomly Sampled from Size-Fractionated Libraries..</title>
        <authorList>
            <person name="Okazaki N."/>
            <person name="Kikuno R.F."/>
            <person name="Ohara R."/>
            <person name="Inamoto S."/>
            <person name="Nagase T."/>
            <person name="Ohara O."/>
            <person name="Koga H."/>
        </authorList>
    </citation>
    <scope>NUCLEOTIDE SEQUENCE</scope>
    <source>
        <tissue evidence="13">Fetal brain</tissue>
    </source>
</reference>
<evidence type="ECO:0000256" key="8">
    <source>
        <dbReference type="ARBA" id="ARBA00023163"/>
    </source>
</evidence>
<dbReference type="MGI" id="MGI:3040704">
    <property type="gene designation" value="Zfp783"/>
</dbReference>
<dbReference type="PROSITE" id="PS50157">
    <property type="entry name" value="ZINC_FINGER_C2H2_2"/>
    <property type="match status" value="2"/>
</dbReference>
<feature type="region of interest" description="Disordered" evidence="11">
    <location>
        <begin position="1"/>
        <end position="27"/>
    </location>
</feature>
<dbReference type="GO" id="GO:0003677">
    <property type="term" value="F:DNA binding"/>
    <property type="evidence" value="ECO:0007669"/>
    <property type="project" value="UniProtKB-KW"/>
</dbReference>
<gene>
    <name evidence="14" type="primary">Zfp783</name>
    <name evidence="13" type="synonym">mKIAA4190</name>
</gene>
<sequence length="168" mass="18848">QTHVEKKHKEAWSGLPIRSGKSHSTLEPEKVVVPGPVIHWPPEEPTSHRSPTSHAFMRQRPATTVYHCSECLHSFQQQKSLVLHQHQHTGKRQSWPACPYCGKASRRPSDLFCHQCIHTGERSYQCPQCGKEPPPGCPHADSFLRLNNPAFPLAFCPPGKSSPARAQL</sequence>
<keyword evidence="7" id="KW-0238">DNA-binding</keyword>
<evidence type="ECO:0000256" key="10">
    <source>
        <dbReference type="PROSITE-ProRule" id="PRU00042"/>
    </source>
</evidence>
<keyword evidence="8" id="KW-0804">Transcription</keyword>
<keyword evidence="9" id="KW-0539">Nucleus</keyword>
<dbReference type="InterPro" id="IPR050589">
    <property type="entry name" value="Ikaros_C2H2-ZF"/>
</dbReference>
<comment type="subcellular location">
    <subcellularLocation>
        <location evidence="1">Nucleus</location>
    </subcellularLocation>
</comment>
<evidence type="ECO:0000256" key="5">
    <source>
        <dbReference type="ARBA" id="ARBA00022833"/>
    </source>
</evidence>
<dbReference type="PANTHER" id="PTHR24404">
    <property type="entry name" value="ZINC FINGER PROTEIN"/>
    <property type="match status" value="1"/>
</dbReference>
<evidence type="ECO:0000313" key="13">
    <source>
        <dbReference type="EMBL" id="BAD90313.1"/>
    </source>
</evidence>
<evidence type="ECO:0000256" key="11">
    <source>
        <dbReference type="SAM" id="MobiDB-lite"/>
    </source>
</evidence>
<evidence type="ECO:0000256" key="3">
    <source>
        <dbReference type="ARBA" id="ARBA00022737"/>
    </source>
</evidence>
<dbReference type="AlphaFoldDB" id="Q5DTI5"/>
<feature type="non-terminal residue" evidence="13">
    <location>
        <position position="1"/>
    </location>
</feature>
<dbReference type="GO" id="GO:0008270">
    <property type="term" value="F:zinc ion binding"/>
    <property type="evidence" value="ECO:0007669"/>
    <property type="project" value="UniProtKB-KW"/>
</dbReference>
<evidence type="ECO:0000256" key="1">
    <source>
        <dbReference type="ARBA" id="ARBA00004123"/>
    </source>
</evidence>
<evidence type="ECO:0000256" key="2">
    <source>
        <dbReference type="ARBA" id="ARBA00022723"/>
    </source>
</evidence>
<evidence type="ECO:0000256" key="9">
    <source>
        <dbReference type="ARBA" id="ARBA00023242"/>
    </source>
</evidence>
<evidence type="ECO:0000259" key="12">
    <source>
        <dbReference type="PROSITE" id="PS50157"/>
    </source>
</evidence>
<organism evidence="13">
    <name type="scientific">Mus musculus</name>
    <name type="common">Mouse</name>
    <dbReference type="NCBI Taxonomy" id="10090"/>
    <lineage>
        <taxon>Eukaryota</taxon>
        <taxon>Metazoa</taxon>
        <taxon>Chordata</taxon>
        <taxon>Craniata</taxon>
        <taxon>Vertebrata</taxon>
        <taxon>Euteleostomi</taxon>
        <taxon>Mammalia</taxon>
        <taxon>Eutheria</taxon>
        <taxon>Euarchontoglires</taxon>
        <taxon>Glires</taxon>
        <taxon>Rodentia</taxon>
        <taxon>Myomorpha</taxon>
        <taxon>Muroidea</taxon>
        <taxon>Muridae</taxon>
        <taxon>Murinae</taxon>
        <taxon>Mus</taxon>
        <taxon>Mus</taxon>
    </lineage>
</organism>
<feature type="domain" description="C2H2-type" evidence="12">
    <location>
        <begin position="66"/>
        <end position="93"/>
    </location>
</feature>
<dbReference type="AGR" id="MGI:3040704"/>
<keyword evidence="5" id="KW-0862">Zinc</keyword>
<evidence type="ECO:0000313" key="14">
    <source>
        <dbReference type="MGI" id="MGI:3040704"/>
    </source>
</evidence>
<keyword evidence="4 10" id="KW-0863">Zinc-finger</keyword>
<dbReference type="PhylomeDB" id="Q5DTI5"/>
<dbReference type="InterPro" id="IPR036236">
    <property type="entry name" value="Znf_C2H2_sf"/>
</dbReference>
<evidence type="ECO:0000256" key="6">
    <source>
        <dbReference type="ARBA" id="ARBA00023015"/>
    </source>
</evidence>
<name>Q5DTI5_MOUSE</name>
<evidence type="ECO:0000256" key="4">
    <source>
        <dbReference type="ARBA" id="ARBA00022771"/>
    </source>
</evidence>
<dbReference type="GO" id="GO:0005634">
    <property type="term" value="C:nucleus"/>
    <property type="evidence" value="ECO:0007669"/>
    <property type="project" value="UniProtKB-SubCell"/>
</dbReference>
<dbReference type="InterPro" id="IPR013087">
    <property type="entry name" value="Znf_C2H2_type"/>
</dbReference>
<dbReference type="SUPFAM" id="SSF57667">
    <property type="entry name" value="beta-beta-alpha zinc fingers"/>
    <property type="match status" value="2"/>
</dbReference>